<dbReference type="AlphaFoldDB" id="A0AAD3S614"/>
<dbReference type="EMBL" id="BSYO01000005">
    <property type="protein sequence ID" value="GMH04925.1"/>
    <property type="molecule type" value="Genomic_DNA"/>
</dbReference>
<evidence type="ECO:0000313" key="2">
    <source>
        <dbReference type="Proteomes" id="UP001279734"/>
    </source>
</evidence>
<accession>A0AAD3S614</accession>
<reference evidence="1" key="1">
    <citation type="submission" date="2023-05" db="EMBL/GenBank/DDBJ databases">
        <title>Nepenthes gracilis genome sequencing.</title>
        <authorList>
            <person name="Fukushima K."/>
        </authorList>
    </citation>
    <scope>NUCLEOTIDE SEQUENCE</scope>
    <source>
        <strain evidence="1">SING2019-196</strain>
    </source>
</reference>
<sequence length="107" mass="11333">METEEQCLSSSRNGEASLPDPAIGDLAMGAAAGHGLYVVEAILSFCNASEWSILPGVPMYWAGGCEAYRLMPIHGVEAAFLLGLPIDAYGRVCKGTLADEMNFDNCC</sequence>
<protein>
    <submittedName>
        <fullName evidence="1">Uncharacterized protein</fullName>
    </submittedName>
</protein>
<proteinExistence type="predicted"/>
<comment type="caution">
    <text evidence="1">The sequence shown here is derived from an EMBL/GenBank/DDBJ whole genome shotgun (WGS) entry which is preliminary data.</text>
</comment>
<keyword evidence="2" id="KW-1185">Reference proteome</keyword>
<name>A0AAD3S614_NEPGR</name>
<gene>
    <name evidence="1" type="ORF">Nepgr_006765</name>
</gene>
<evidence type="ECO:0000313" key="1">
    <source>
        <dbReference type="EMBL" id="GMH04925.1"/>
    </source>
</evidence>
<organism evidence="1 2">
    <name type="scientific">Nepenthes gracilis</name>
    <name type="common">Slender pitcher plant</name>
    <dbReference type="NCBI Taxonomy" id="150966"/>
    <lineage>
        <taxon>Eukaryota</taxon>
        <taxon>Viridiplantae</taxon>
        <taxon>Streptophyta</taxon>
        <taxon>Embryophyta</taxon>
        <taxon>Tracheophyta</taxon>
        <taxon>Spermatophyta</taxon>
        <taxon>Magnoliopsida</taxon>
        <taxon>eudicotyledons</taxon>
        <taxon>Gunneridae</taxon>
        <taxon>Pentapetalae</taxon>
        <taxon>Caryophyllales</taxon>
        <taxon>Nepenthaceae</taxon>
        <taxon>Nepenthes</taxon>
    </lineage>
</organism>
<dbReference type="Proteomes" id="UP001279734">
    <property type="component" value="Unassembled WGS sequence"/>
</dbReference>